<feature type="region of interest" description="Disordered" evidence="1">
    <location>
        <begin position="17"/>
        <end position="73"/>
    </location>
</feature>
<dbReference type="Proteomes" id="UP000646827">
    <property type="component" value="Unassembled WGS sequence"/>
</dbReference>
<proteinExistence type="predicted"/>
<keyword evidence="3" id="KW-1185">Reference proteome</keyword>
<protein>
    <submittedName>
        <fullName evidence="2">Uncharacterized protein</fullName>
    </submittedName>
</protein>
<gene>
    <name evidence="2" type="ORF">INT45_008639</name>
</gene>
<organism evidence="2 3">
    <name type="scientific">Circinella minor</name>
    <dbReference type="NCBI Taxonomy" id="1195481"/>
    <lineage>
        <taxon>Eukaryota</taxon>
        <taxon>Fungi</taxon>
        <taxon>Fungi incertae sedis</taxon>
        <taxon>Mucoromycota</taxon>
        <taxon>Mucoromycotina</taxon>
        <taxon>Mucoromycetes</taxon>
        <taxon>Mucorales</taxon>
        <taxon>Lichtheimiaceae</taxon>
        <taxon>Circinella</taxon>
    </lineage>
</organism>
<accession>A0A8H7S2T0</accession>
<evidence type="ECO:0000313" key="3">
    <source>
        <dbReference type="Proteomes" id="UP000646827"/>
    </source>
</evidence>
<dbReference type="EMBL" id="JAEPRB010000119">
    <property type="protein sequence ID" value="KAG2221118.1"/>
    <property type="molecule type" value="Genomic_DNA"/>
</dbReference>
<name>A0A8H7S2T0_9FUNG</name>
<feature type="compositionally biased region" description="Acidic residues" evidence="1">
    <location>
        <begin position="44"/>
        <end position="67"/>
    </location>
</feature>
<dbReference type="AlphaFoldDB" id="A0A8H7S2T0"/>
<evidence type="ECO:0000256" key="1">
    <source>
        <dbReference type="SAM" id="MobiDB-lite"/>
    </source>
</evidence>
<sequence>MFVYVKQQNEDVNEAVTEHTTQVDKTEIEARGIVDPNTPLETDSSGDDDGAEEEKDDTEENPDDNDGVQETLN</sequence>
<evidence type="ECO:0000313" key="2">
    <source>
        <dbReference type="EMBL" id="KAG2221118.1"/>
    </source>
</evidence>
<feature type="compositionally biased region" description="Basic and acidic residues" evidence="1">
    <location>
        <begin position="21"/>
        <end position="32"/>
    </location>
</feature>
<reference evidence="2 3" key="1">
    <citation type="submission" date="2020-12" db="EMBL/GenBank/DDBJ databases">
        <title>Metabolic potential, ecology and presence of endohyphal bacteria is reflected in genomic diversity of Mucoromycotina.</title>
        <authorList>
            <person name="Muszewska A."/>
            <person name="Okrasinska A."/>
            <person name="Steczkiewicz K."/>
            <person name="Drgas O."/>
            <person name="Orlowska M."/>
            <person name="Perlinska-Lenart U."/>
            <person name="Aleksandrzak-Piekarczyk T."/>
            <person name="Szatraj K."/>
            <person name="Zielenkiewicz U."/>
            <person name="Pilsyk S."/>
            <person name="Malc E."/>
            <person name="Mieczkowski P."/>
            <person name="Kruszewska J.S."/>
            <person name="Biernat P."/>
            <person name="Pawlowska J."/>
        </authorList>
    </citation>
    <scope>NUCLEOTIDE SEQUENCE [LARGE SCALE GENOMIC DNA]</scope>
    <source>
        <strain evidence="2 3">CBS 142.35</strain>
    </source>
</reference>
<comment type="caution">
    <text evidence="2">The sequence shown here is derived from an EMBL/GenBank/DDBJ whole genome shotgun (WGS) entry which is preliminary data.</text>
</comment>